<organism evidence="7 8">
    <name type="scientific">Mesoflavibacter profundi</name>
    <dbReference type="NCBI Taxonomy" id="2708110"/>
    <lineage>
        <taxon>Bacteria</taxon>
        <taxon>Pseudomonadati</taxon>
        <taxon>Bacteroidota</taxon>
        <taxon>Flavobacteriia</taxon>
        <taxon>Flavobacteriales</taxon>
        <taxon>Flavobacteriaceae</taxon>
        <taxon>Mesoflavibacter</taxon>
    </lineage>
</organism>
<dbReference type="Gene3D" id="3.40.50.300">
    <property type="entry name" value="P-loop containing nucleotide triphosphate hydrolases"/>
    <property type="match status" value="1"/>
</dbReference>
<dbReference type="InterPro" id="IPR027417">
    <property type="entry name" value="P-loop_NTPase"/>
</dbReference>
<keyword evidence="8" id="KW-1185">Reference proteome</keyword>
<evidence type="ECO:0000259" key="5">
    <source>
        <dbReference type="SMART" id="SM00533"/>
    </source>
</evidence>
<gene>
    <name evidence="7" type="ORF">OOZ35_03615</name>
</gene>
<proteinExistence type="predicted"/>
<evidence type="ECO:0000256" key="4">
    <source>
        <dbReference type="SAM" id="Coils"/>
    </source>
</evidence>
<feature type="domain" description="DNA mismatch repair protein MutS core" evidence="5">
    <location>
        <begin position="12"/>
        <end position="316"/>
    </location>
</feature>
<feature type="coiled-coil region" evidence="4">
    <location>
        <begin position="516"/>
        <end position="581"/>
    </location>
</feature>
<evidence type="ECO:0000256" key="3">
    <source>
        <dbReference type="ARBA" id="ARBA00023125"/>
    </source>
</evidence>
<evidence type="ECO:0000259" key="6">
    <source>
        <dbReference type="SMART" id="SM00534"/>
    </source>
</evidence>
<dbReference type="PANTHER" id="PTHR48466:SF2">
    <property type="entry name" value="OS10G0509000 PROTEIN"/>
    <property type="match status" value="1"/>
</dbReference>
<dbReference type="SMART" id="SM00534">
    <property type="entry name" value="MUTSac"/>
    <property type="match status" value="1"/>
</dbReference>
<dbReference type="InterPro" id="IPR000432">
    <property type="entry name" value="DNA_mismatch_repair_MutS_C"/>
</dbReference>
<name>A0ABT4RXM9_9FLAO</name>
<evidence type="ECO:0000256" key="2">
    <source>
        <dbReference type="ARBA" id="ARBA00022840"/>
    </source>
</evidence>
<keyword evidence="4" id="KW-0175">Coiled coil</keyword>
<dbReference type="PANTHER" id="PTHR48466">
    <property type="entry name" value="OS10G0509000 PROTEIN-RELATED"/>
    <property type="match status" value="1"/>
</dbReference>
<keyword evidence="3" id="KW-0238">DNA-binding</keyword>
<feature type="domain" description="DNA mismatch repair proteins mutS family" evidence="6">
    <location>
        <begin position="335"/>
        <end position="520"/>
    </location>
</feature>
<dbReference type="PIRSF" id="PIRSF005814">
    <property type="entry name" value="MutS_YshD"/>
    <property type="match status" value="1"/>
</dbReference>
<dbReference type="InterPro" id="IPR045076">
    <property type="entry name" value="MutS"/>
</dbReference>
<dbReference type="InterPro" id="IPR007696">
    <property type="entry name" value="DNA_mismatch_repair_MutS_core"/>
</dbReference>
<dbReference type="InterPro" id="IPR005747">
    <property type="entry name" value="MutS2"/>
</dbReference>
<evidence type="ECO:0000313" key="7">
    <source>
        <dbReference type="EMBL" id="MDA0176574.1"/>
    </source>
</evidence>
<accession>A0ABT4RXM9</accession>
<reference evidence="7" key="1">
    <citation type="submission" date="2022-11" db="EMBL/GenBank/DDBJ databases">
        <title>Refractory cell wall polysaccharides provide important carbon source for microbial heterotrophs in the hadal ocean.</title>
        <authorList>
            <person name="Zhu X."/>
        </authorList>
    </citation>
    <scope>NUCLEOTIDE SEQUENCE</scope>
    <source>
        <strain evidence="7">MTRN7</strain>
    </source>
</reference>
<dbReference type="NCBIfam" id="TIGR01069">
    <property type="entry name" value="mutS2"/>
    <property type="match status" value="1"/>
</dbReference>
<comment type="caution">
    <text evidence="7">The sequence shown here is derived from an EMBL/GenBank/DDBJ whole genome shotgun (WGS) entry which is preliminary data.</text>
</comment>
<dbReference type="RefSeq" id="WP_106688684.1">
    <property type="nucleotide sequence ID" value="NZ_CP061703.1"/>
</dbReference>
<keyword evidence="1" id="KW-0547">Nucleotide-binding</keyword>
<keyword evidence="2" id="KW-0067">ATP-binding</keyword>
<dbReference type="SUPFAM" id="SSF52540">
    <property type="entry name" value="P-loop containing nucleoside triphosphate hydrolases"/>
    <property type="match status" value="1"/>
</dbReference>
<feature type="coiled-coil region" evidence="4">
    <location>
        <begin position="618"/>
        <end position="665"/>
    </location>
</feature>
<dbReference type="InterPro" id="IPR036187">
    <property type="entry name" value="DNA_mismatch_repair_MutS_sf"/>
</dbReference>
<dbReference type="EMBL" id="JAPFGC010000002">
    <property type="protein sequence ID" value="MDA0176574.1"/>
    <property type="molecule type" value="Genomic_DNA"/>
</dbReference>
<dbReference type="Pfam" id="PF00488">
    <property type="entry name" value="MutS_V"/>
    <property type="match status" value="1"/>
</dbReference>
<sequence>MINIHQKTLQDLEFATVLNQVSEYCITALGNEAALSISPYKDKETLLFSLQLTNEYISSFYNDNRIPNHGFDAITKELKLLKIENTFLEPHSLKKLVSISLTSNDLIKFFKKFETYYPKLQQFSNKIEVTTDIIDKIDSVINRFNEVKDDASPTLYQLRQQINKLKGKINSSFTSALNHYHNLEYLDDIRESVVDNKRVLAVKAMYRRKVKGAIMGGSKTGSIVYIEPETTLQHTRELNNLQYEESEEVVRILKDVTNYIRFYLPLLELYQSFLTKIDVISAKAKYAKSMNAILPEISENRELYLRDAFHPLLYLNNLEKKETTHPQTIQLKEDSRIIVISGPNAGGKSITLKTVGLLQVMLQSGLLIPVHERSKVCLFDRIVSDIGDNQSIENHLSTYSYRLKQMNYFLKKINKNTLFLIDEFGTGSDPELGGALAETFLEEFYARKAFGIITTHYANLKLLANEKEEMINANMMFNERTLEPMYKLALGQAGSSFTFEVAQKNGIPYSLINRAKKKIERSKVRFDATIAKLQKERAKLEKTGENLKKNEKKKQSEADKLEEINAKIQKKLESYQELYDSNQRLIYLGQKVNDLAEGYFNNKRKRELMAELFKLVQIENSKRKKQSAKQAKAEKAKQQQVKQEAEKKVEVIRKKKKEAKKKEAEKPAPPKPVLKVGDRVRMEDGKAVGSIDSIDDKGKAIVNYGIFTTNVSLNQLELVEAVKKQ</sequence>
<evidence type="ECO:0000313" key="8">
    <source>
        <dbReference type="Proteomes" id="UP001149142"/>
    </source>
</evidence>
<dbReference type="SMART" id="SM00533">
    <property type="entry name" value="MUTSd"/>
    <property type="match status" value="1"/>
</dbReference>
<evidence type="ECO:0000256" key="1">
    <source>
        <dbReference type="ARBA" id="ARBA00022741"/>
    </source>
</evidence>
<protein>
    <submittedName>
        <fullName evidence="7">DNA mismatch repair protein MutS</fullName>
    </submittedName>
</protein>
<dbReference type="SUPFAM" id="SSF48334">
    <property type="entry name" value="DNA repair protein MutS, domain III"/>
    <property type="match status" value="1"/>
</dbReference>
<dbReference type="Proteomes" id="UP001149142">
    <property type="component" value="Unassembled WGS sequence"/>
</dbReference>